<feature type="compositionally biased region" description="Basic residues" evidence="1">
    <location>
        <begin position="251"/>
        <end position="261"/>
    </location>
</feature>
<comment type="caution">
    <text evidence="2">The sequence shown here is derived from an EMBL/GenBank/DDBJ whole genome shotgun (WGS) entry which is preliminary data.</text>
</comment>
<sequence length="261" mass="28456">MSTWYPRSPYVPRMGPTWTRRLGKYTDNARGPQIRLITIHTSPLHTTGTFIPPRVFSGHGTAPPPSPPYLTAKLWRCRRVSARRWVISAAVPGAGCTDCTTKLRPRPECINASLLLTAGLPGRAHCAGGLKEGVIQRHQSNGHRRAPPGLGCRQQRPTVFMPFKLGTQRRNDINQPPDASHTDPTQTHGGAEANWHGPVAPAGRIGCERGTLAAHKGPADVRGEEDRGLAPRRGRMKGRGGDSWGVWGRGHVGKSARSLRR</sequence>
<proteinExistence type="predicted"/>
<feature type="compositionally biased region" description="Basic and acidic residues" evidence="1">
    <location>
        <begin position="217"/>
        <end position="229"/>
    </location>
</feature>
<evidence type="ECO:0000313" key="2">
    <source>
        <dbReference type="EMBL" id="KAJ8282961.1"/>
    </source>
</evidence>
<dbReference type="Proteomes" id="UP001152803">
    <property type="component" value="Unassembled WGS sequence"/>
</dbReference>
<gene>
    <name evidence="2" type="ORF">COCON_G00054800</name>
</gene>
<dbReference type="EMBL" id="JAFJMO010000003">
    <property type="protein sequence ID" value="KAJ8282961.1"/>
    <property type="molecule type" value="Genomic_DNA"/>
</dbReference>
<name>A0A9Q1I5X9_CONCO</name>
<dbReference type="AlphaFoldDB" id="A0A9Q1I5X9"/>
<keyword evidence="3" id="KW-1185">Reference proteome</keyword>
<feature type="region of interest" description="Disordered" evidence="1">
    <location>
        <begin position="164"/>
        <end position="261"/>
    </location>
</feature>
<reference evidence="2" key="1">
    <citation type="journal article" date="2023" name="Science">
        <title>Genome structures resolve the early diversification of teleost fishes.</title>
        <authorList>
            <person name="Parey E."/>
            <person name="Louis A."/>
            <person name="Montfort J."/>
            <person name="Bouchez O."/>
            <person name="Roques C."/>
            <person name="Iampietro C."/>
            <person name="Lluch J."/>
            <person name="Castinel A."/>
            <person name="Donnadieu C."/>
            <person name="Desvignes T."/>
            <person name="Floi Bucao C."/>
            <person name="Jouanno E."/>
            <person name="Wen M."/>
            <person name="Mejri S."/>
            <person name="Dirks R."/>
            <person name="Jansen H."/>
            <person name="Henkel C."/>
            <person name="Chen W.J."/>
            <person name="Zahm M."/>
            <person name="Cabau C."/>
            <person name="Klopp C."/>
            <person name="Thompson A.W."/>
            <person name="Robinson-Rechavi M."/>
            <person name="Braasch I."/>
            <person name="Lecointre G."/>
            <person name="Bobe J."/>
            <person name="Postlethwait J.H."/>
            <person name="Berthelot C."/>
            <person name="Roest Crollius H."/>
            <person name="Guiguen Y."/>
        </authorList>
    </citation>
    <scope>NUCLEOTIDE SEQUENCE</scope>
    <source>
        <strain evidence="2">Concon-B</strain>
    </source>
</reference>
<evidence type="ECO:0000256" key="1">
    <source>
        <dbReference type="SAM" id="MobiDB-lite"/>
    </source>
</evidence>
<evidence type="ECO:0000313" key="3">
    <source>
        <dbReference type="Proteomes" id="UP001152803"/>
    </source>
</evidence>
<organism evidence="2 3">
    <name type="scientific">Conger conger</name>
    <name type="common">Conger eel</name>
    <name type="synonym">Muraena conger</name>
    <dbReference type="NCBI Taxonomy" id="82655"/>
    <lineage>
        <taxon>Eukaryota</taxon>
        <taxon>Metazoa</taxon>
        <taxon>Chordata</taxon>
        <taxon>Craniata</taxon>
        <taxon>Vertebrata</taxon>
        <taxon>Euteleostomi</taxon>
        <taxon>Actinopterygii</taxon>
        <taxon>Neopterygii</taxon>
        <taxon>Teleostei</taxon>
        <taxon>Anguilliformes</taxon>
        <taxon>Congridae</taxon>
        <taxon>Conger</taxon>
    </lineage>
</organism>
<feature type="compositionally biased region" description="Gly residues" evidence="1">
    <location>
        <begin position="241"/>
        <end position="250"/>
    </location>
</feature>
<accession>A0A9Q1I5X9</accession>
<protein>
    <submittedName>
        <fullName evidence="2">Uncharacterized protein</fullName>
    </submittedName>
</protein>